<dbReference type="PANTHER" id="PTHR35305:SF2">
    <property type="entry name" value="FAD-BINDING PROTEIN"/>
    <property type="match status" value="1"/>
</dbReference>
<organism evidence="2 3">
    <name type="scientific">Leersia perrieri</name>
    <dbReference type="NCBI Taxonomy" id="77586"/>
    <lineage>
        <taxon>Eukaryota</taxon>
        <taxon>Viridiplantae</taxon>
        <taxon>Streptophyta</taxon>
        <taxon>Embryophyta</taxon>
        <taxon>Tracheophyta</taxon>
        <taxon>Spermatophyta</taxon>
        <taxon>Magnoliopsida</taxon>
        <taxon>Liliopsida</taxon>
        <taxon>Poales</taxon>
        <taxon>Poaceae</taxon>
        <taxon>BOP clade</taxon>
        <taxon>Oryzoideae</taxon>
        <taxon>Oryzeae</taxon>
        <taxon>Oryzinae</taxon>
        <taxon>Leersia</taxon>
    </lineage>
</organism>
<evidence type="ECO:0000259" key="1">
    <source>
        <dbReference type="Pfam" id="PF25071"/>
    </source>
</evidence>
<dbReference type="EnsemblPlants" id="LPERR12G11360.1">
    <property type="protein sequence ID" value="LPERR12G11360.1"/>
    <property type="gene ID" value="LPERR12G11360"/>
</dbReference>
<protein>
    <recommendedName>
        <fullName evidence="1">DUF7795 domain-containing protein</fullName>
    </recommendedName>
</protein>
<accession>A0A0D9XZS5</accession>
<dbReference type="eggNOG" id="KOG2334">
    <property type="taxonomic scope" value="Eukaryota"/>
</dbReference>
<dbReference type="PANTHER" id="PTHR35305">
    <property type="entry name" value="FAD-BINDING PROTEIN"/>
    <property type="match status" value="1"/>
</dbReference>
<dbReference type="InterPro" id="IPR056697">
    <property type="entry name" value="DUF7795"/>
</dbReference>
<keyword evidence="3" id="KW-1185">Reference proteome</keyword>
<reference evidence="3" key="2">
    <citation type="submission" date="2013-12" db="EMBL/GenBank/DDBJ databases">
        <authorList>
            <person name="Yu Y."/>
            <person name="Lee S."/>
            <person name="de Baynast K."/>
            <person name="Wissotski M."/>
            <person name="Liu L."/>
            <person name="Talag J."/>
            <person name="Goicoechea J."/>
            <person name="Angelova A."/>
            <person name="Jetty R."/>
            <person name="Kudrna D."/>
            <person name="Golser W."/>
            <person name="Rivera L."/>
            <person name="Zhang J."/>
            <person name="Wing R."/>
        </authorList>
    </citation>
    <scope>NUCLEOTIDE SEQUENCE</scope>
</reference>
<name>A0A0D9XZS5_9ORYZ</name>
<reference evidence="2 3" key="1">
    <citation type="submission" date="2012-08" db="EMBL/GenBank/DDBJ databases">
        <title>Oryza genome evolution.</title>
        <authorList>
            <person name="Wing R.A."/>
        </authorList>
    </citation>
    <scope>NUCLEOTIDE SEQUENCE</scope>
</reference>
<sequence length="132" mass="15111">MKSYLEAGCTHHNQNIQNMNQLHSCEEKLNDHMNKACLSSLRHTDDCPDDDNLTNGCSEDEQQPGDLLDRAVSCASVMVLVHNMLKLDYMMQGYCQMWDLRPYIDDNVMQLAWKLPLEAPKALEKMSFSTPC</sequence>
<feature type="domain" description="DUF7795" evidence="1">
    <location>
        <begin position="1"/>
        <end position="36"/>
    </location>
</feature>
<dbReference type="STRING" id="77586.A0A0D9XZS5"/>
<dbReference type="Gramene" id="LPERR12G11360.1">
    <property type="protein sequence ID" value="LPERR12G11360.1"/>
    <property type="gene ID" value="LPERR12G11360"/>
</dbReference>
<dbReference type="HOGENOM" id="CLU_1920103_0_0_1"/>
<proteinExistence type="predicted"/>
<dbReference type="Pfam" id="PF25071">
    <property type="entry name" value="DUF7795"/>
    <property type="match status" value="1"/>
</dbReference>
<dbReference type="Proteomes" id="UP000032180">
    <property type="component" value="Chromosome 12"/>
</dbReference>
<reference evidence="2" key="3">
    <citation type="submission" date="2015-04" db="UniProtKB">
        <authorList>
            <consortium name="EnsemblPlants"/>
        </authorList>
    </citation>
    <scope>IDENTIFICATION</scope>
</reference>
<dbReference type="AlphaFoldDB" id="A0A0D9XZS5"/>
<evidence type="ECO:0000313" key="2">
    <source>
        <dbReference type="EnsemblPlants" id="LPERR12G11360.1"/>
    </source>
</evidence>
<evidence type="ECO:0000313" key="3">
    <source>
        <dbReference type="Proteomes" id="UP000032180"/>
    </source>
</evidence>